<keyword evidence="2" id="KW-1185">Reference proteome</keyword>
<accession>A0AAN8UQP5</accession>
<dbReference type="PANTHER" id="PTHR33709">
    <property type="entry name" value="OSJNBA0035M09.9 PROTEIN"/>
    <property type="match status" value="1"/>
</dbReference>
<reference evidence="1 2" key="1">
    <citation type="submission" date="2023-12" db="EMBL/GenBank/DDBJ databases">
        <title>A high-quality genome assembly for Dillenia turbinata (Dilleniales).</title>
        <authorList>
            <person name="Chanderbali A."/>
        </authorList>
    </citation>
    <scope>NUCLEOTIDE SEQUENCE [LARGE SCALE GENOMIC DNA]</scope>
    <source>
        <strain evidence="1">LSX21</strain>
        <tissue evidence="1">Leaf</tissue>
    </source>
</reference>
<evidence type="ECO:0000313" key="1">
    <source>
        <dbReference type="EMBL" id="KAK6919925.1"/>
    </source>
</evidence>
<organism evidence="1 2">
    <name type="scientific">Dillenia turbinata</name>
    <dbReference type="NCBI Taxonomy" id="194707"/>
    <lineage>
        <taxon>Eukaryota</taxon>
        <taxon>Viridiplantae</taxon>
        <taxon>Streptophyta</taxon>
        <taxon>Embryophyta</taxon>
        <taxon>Tracheophyta</taxon>
        <taxon>Spermatophyta</taxon>
        <taxon>Magnoliopsida</taxon>
        <taxon>eudicotyledons</taxon>
        <taxon>Gunneridae</taxon>
        <taxon>Pentapetalae</taxon>
        <taxon>Dilleniales</taxon>
        <taxon>Dilleniaceae</taxon>
        <taxon>Dillenia</taxon>
    </lineage>
</organism>
<dbReference type="Proteomes" id="UP001370490">
    <property type="component" value="Unassembled WGS sequence"/>
</dbReference>
<comment type="caution">
    <text evidence="1">The sequence shown here is derived from an EMBL/GenBank/DDBJ whole genome shotgun (WGS) entry which is preliminary data.</text>
</comment>
<gene>
    <name evidence="1" type="ORF">RJ641_015829</name>
</gene>
<protein>
    <submittedName>
        <fullName evidence="1">Uncharacterized protein</fullName>
    </submittedName>
</protein>
<dbReference type="PANTHER" id="PTHR33709:SF20">
    <property type="entry name" value="OS04G0541900 PROTEIN"/>
    <property type="match status" value="1"/>
</dbReference>
<dbReference type="AlphaFoldDB" id="A0AAN8UQP5"/>
<name>A0AAN8UQP5_9MAGN</name>
<proteinExistence type="predicted"/>
<sequence length="176" mass="19727">MNRLYLENLNEHLHLNSIFRFCTDFHITDSKSGISAIVKAGSGSKVIPLLIETRIINTKGKSRILSSNLKQWLGDRNLSTEARILRLEEGYVKEGSTITVMGMLHRNEDNLMISQPPDFMCTGCLWHSFLLPVDFDGLILGGPIIDGQTTNTRRNPERALHQDSESMQMAALASDI</sequence>
<evidence type="ECO:0000313" key="2">
    <source>
        <dbReference type="Proteomes" id="UP001370490"/>
    </source>
</evidence>
<dbReference type="EMBL" id="JBAMMX010000021">
    <property type="protein sequence ID" value="KAK6919925.1"/>
    <property type="molecule type" value="Genomic_DNA"/>
</dbReference>
<dbReference type="InterPro" id="IPR040339">
    <property type="entry name" value="At1g16860-like"/>
</dbReference>